<proteinExistence type="evidence at transcript level"/>
<dbReference type="FunFam" id="1.50.10.130:FF:000002">
    <property type="entry name" value="Ent-copalyl diphosphate synthase, chloroplastic"/>
    <property type="match status" value="1"/>
</dbReference>
<dbReference type="Gene3D" id="1.50.10.160">
    <property type="match status" value="1"/>
</dbReference>
<dbReference type="GO" id="GO:0010333">
    <property type="term" value="F:terpene synthase activity"/>
    <property type="evidence" value="ECO:0007669"/>
    <property type="project" value="InterPro"/>
</dbReference>
<dbReference type="InterPro" id="IPR036965">
    <property type="entry name" value="Terpene_synth_N_sf"/>
</dbReference>
<dbReference type="SFLD" id="SFLDG01014">
    <property type="entry name" value="Terpene_Cyclase_Like_1_N-term"/>
    <property type="match status" value="1"/>
</dbReference>
<evidence type="ECO:0000259" key="5">
    <source>
        <dbReference type="Pfam" id="PF03936"/>
    </source>
</evidence>
<evidence type="ECO:0000313" key="6">
    <source>
        <dbReference type="EMBL" id="UPQ49779.1"/>
    </source>
</evidence>
<organism evidence="6">
    <name type="scientific">Azolla filiculoides</name>
    <name type="common">Water fern</name>
    <dbReference type="NCBI Taxonomy" id="84609"/>
    <lineage>
        <taxon>Eukaryota</taxon>
        <taxon>Viridiplantae</taxon>
        <taxon>Streptophyta</taxon>
        <taxon>Embryophyta</taxon>
        <taxon>Tracheophyta</taxon>
        <taxon>Polypodiopsida</taxon>
        <taxon>Polypodiidae</taxon>
        <taxon>Salviniales</taxon>
        <taxon>Salviniaceae</taxon>
        <taxon>Azolla</taxon>
    </lineage>
</organism>
<dbReference type="GO" id="GO:0016102">
    <property type="term" value="P:diterpenoid biosynthetic process"/>
    <property type="evidence" value="ECO:0007669"/>
    <property type="project" value="InterPro"/>
</dbReference>
<protein>
    <submittedName>
        <fullName evidence="6">Ent-kaurene synthase</fullName>
    </submittedName>
</protein>
<dbReference type="AlphaFoldDB" id="A0A8U0DA92"/>
<dbReference type="InterPro" id="IPR008930">
    <property type="entry name" value="Terpenoid_cyclase/PrenylTrfase"/>
</dbReference>
<dbReference type="Gene3D" id="1.10.600.10">
    <property type="entry name" value="Farnesyl Diphosphate Synthase"/>
    <property type="match status" value="1"/>
</dbReference>
<dbReference type="CDD" id="cd00684">
    <property type="entry name" value="Terpene_cyclase_plant_C1"/>
    <property type="match status" value="1"/>
</dbReference>
<dbReference type="EMBL" id="OL989440">
    <property type="protein sequence ID" value="UPQ49779.1"/>
    <property type="molecule type" value="mRNA"/>
</dbReference>
<dbReference type="SFLD" id="SFLDG01605">
    <property type="entry name" value="Terpene_Cyclase_Like_1_N-term"/>
    <property type="match status" value="1"/>
</dbReference>
<dbReference type="InterPro" id="IPR044814">
    <property type="entry name" value="Terpene_cyclase_plant_C1"/>
</dbReference>
<dbReference type="InterPro" id="IPR034741">
    <property type="entry name" value="Terpene_cyclase-like_1_C"/>
</dbReference>
<dbReference type="PANTHER" id="PTHR31739">
    <property type="entry name" value="ENT-COPALYL DIPHOSPHATE SYNTHASE, CHLOROPLASTIC"/>
    <property type="match status" value="1"/>
</dbReference>
<dbReference type="Pfam" id="PF03936">
    <property type="entry name" value="Terpene_synth_C"/>
    <property type="match status" value="1"/>
</dbReference>
<evidence type="ECO:0000256" key="3">
    <source>
        <dbReference type="ARBA" id="ARBA00022842"/>
    </source>
</evidence>
<dbReference type="PANTHER" id="PTHR31739:SF4">
    <property type="entry name" value="ENT-COPALYL DIPHOSPHATE SYNTHASE, CHLOROPLASTIC"/>
    <property type="match status" value="1"/>
</dbReference>
<comment type="cofactor">
    <cofactor evidence="1">
        <name>Mg(2+)</name>
        <dbReference type="ChEBI" id="CHEBI:18420"/>
    </cofactor>
</comment>
<sequence length="894" mass="103240">MITMMQMSSSSASASASSLAPKFYYSHNNNNKNKNKNSNGYYYHFYYKCGMPQIHSMSSSSRSSIIRTTKRRQILRLITQRFDLDRNLLLHRLLNFFSENTAPRSSSSSSSARNANSIVLRGITGHTSPSPPQCSFHKQDNNNAISRWVEIIRGMFQSMDLGEISVSAYDTAWVGLVPSLDDPTSPQFPKSLDWIMKNQFPDGSWGNEDLFLAYDRVCSTLACVVALKTWNIGHDKVQRGVDFINKMFSRIQLEANDYMPIGFEVVFPTLLEDAKTLGLDLSYDSSIVTKFTKERTKKLERLPLELIYSRPTTLLHSMEGLHRTVDWKRLLKLQTKSGSFLNSPASTACALKYTKNKKCLDYLNLVLKKFDNGAVPNVYPVDLFERLWMVDQLERLGISRYFKCEIKQCLDYVYKHWTNKGISWSSDANIVDGDDTAMAFRLLRLHGYNVSPEVFENFKTEGSFFCFEGQTSQSISGLFNLYRASQVMFPNESILKEMNLFTKSFLSDKQKKNTIKDKWVITKSLKGEVEYALKHPWSQSLPRVEARHYIDQYGVDDVWIGKSLYRMFFVNNQVFLDLAKADYNLCQSYHKKELKEILSWNKLCQFDKLNFARQKPIECYFSASATLFAPEFSRARVVWTTTCILTTLIDDYFDVKGALDELVLFYDAIQRWDPQLMKTLSNDGKILFLGLYKTINDISKQAFIAQRRDISSHLMNFWIRWIKSILVEAKWKHAKYSPSLEEYMCNAKISIALEPIVQSTLFFLDELVSEEQIMHEDCLKIMDILSIIGRLNNDIQGYKRENKQGKLTSLNIYLKESPKLAEKDAIEYFKSSIDENMTLLIEEYLRDSTLPTKCKLLHLNMAKILNLFYNGIDGLSSKTAMSQYVNDVLFRPII</sequence>
<dbReference type="Gene3D" id="1.50.10.130">
    <property type="entry name" value="Terpene synthase, N-terminal domain"/>
    <property type="match status" value="1"/>
</dbReference>
<dbReference type="InterPro" id="IPR050148">
    <property type="entry name" value="Terpene_synthase-like"/>
</dbReference>
<dbReference type="InterPro" id="IPR001906">
    <property type="entry name" value="Terpene_synth_N"/>
</dbReference>
<dbReference type="SUPFAM" id="SSF48239">
    <property type="entry name" value="Terpenoid cyclases/Protein prenyltransferases"/>
    <property type="match status" value="2"/>
</dbReference>
<name>A0A8U0DA92_AZOFI</name>
<dbReference type="InterPro" id="IPR005630">
    <property type="entry name" value="Terpene_synthase_metal-bd"/>
</dbReference>
<keyword evidence="3" id="KW-0460">Magnesium</keyword>
<dbReference type="GO" id="GO:0000287">
    <property type="term" value="F:magnesium ion binding"/>
    <property type="evidence" value="ECO:0007669"/>
    <property type="project" value="InterPro"/>
</dbReference>
<evidence type="ECO:0000259" key="4">
    <source>
        <dbReference type="Pfam" id="PF01397"/>
    </source>
</evidence>
<keyword evidence="2" id="KW-0479">Metal-binding</keyword>
<accession>A0A8U0DA92</accession>
<feature type="domain" description="Terpene synthase metal-binding" evidence="5">
    <location>
        <begin position="604"/>
        <end position="837"/>
    </location>
</feature>
<reference evidence="6" key="1">
    <citation type="journal article" date="2022" name="Proc. Natl. Acad. Sci. U.S.A.">
        <title>Origin and early evolution of the plant terpene synthase family.</title>
        <authorList>
            <person name="Jia Q."/>
            <person name="Brown R."/>
            <person name="Koellner T.G."/>
            <person name="Fu J."/>
            <person name="Chen X."/>
            <person name="Wong G.K.-S."/>
            <person name="Gershenzon J."/>
            <person name="Peters R.J."/>
            <person name="Chen F."/>
        </authorList>
    </citation>
    <scope>NUCLEOTIDE SEQUENCE</scope>
</reference>
<dbReference type="InterPro" id="IPR008949">
    <property type="entry name" value="Isoprenoid_synthase_dom_sf"/>
</dbReference>
<feature type="domain" description="Terpene synthase N-terminal" evidence="4">
    <location>
        <begin position="326"/>
        <end position="533"/>
    </location>
</feature>
<dbReference type="Pfam" id="PF01397">
    <property type="entry name" value="Terpene_synth"/>
    <property type="match status" value="1"/>
</dbReference>
<evidence type="ECO:0000256" key="2">
    <source>
        <dbReference type="ARBA" id="ARBA00022723"/>
    </source>
</evidence>
<evidence type="ECO:0000256" key="1">
    <source>
        <dbReference type="ARBA" id="ARBA00001946"/>
    </source>
</evidence>
<dbReference type="SUPFAM" id="SSF48576">
    <property type="entry name" value="Terpenoid synthases"/>
    <property type="match status" value="1"/>
</dbReference>
<dbReference type="FunFam" id="1.10.600.10:FF:000005">
    <property type="entry name" value="Ent-kaur-16-ene synthase, chloroplastic"/>
    <property type="match status" value="1"/>
</dbReference>
<dbReference type="SFLD" id="SFLDG01019">
    <property type="entry name" value="Terpene_Cyclase_Like_1_C_Termi"/>
    <property type="match status" value="1"/>
</dbReference>
<dbReference type="SFLD" id="SFLDS00005">
    <property type="entry name" value="Isoprenoid_Synthase_Type_I"/>
    <property type="match status" value="1"/>
</dbReference>